<dbReference type="InterPro" id="IPR043917">
    <property type="entry name" value="DUF5753"/>
</dbReference>
<reference evidence="4 5" key="1">
    <citation type="submission" date="2018-09" db="EMBL/GenBank/DDBJ databases">
        <title>Streptomyces sp. nov. DS1-2, an endophytic actinomycete isolated from roots of Dendrobium scabrilingue.</title>
        <authorList>
            <person name="Kuncharoen N."/>
            <person name="Kudo T."/>
            <person name="Ohkuma M."/>
            <person name="Yuki M."/>
            <person name="Tanasupawat S."/>
        </authorList>
    </citation>
    <scope>NUCLEOTIDE SEQUENCE [LARGE SCALE GENOMIC DNA]</scope>
    <source>
        <strain evidence="2 5">AZ1-7</strain>
        <strain evidence="3 4">DS1-2</strain>
    </source>
</reference>
<protein>
    <submittedName>
        <fullName evidence="2">XRE family transcriptional regulator</fullName>
    </submittedName>
</protein>
<dbReference type="Proteomes" id="UP000268652">
    <property type="component" value="Unassembled WGS sequence"/>
</dbReference>
<evidence type="ECO:0000313" key="2">
    <source>
        <dbReference type="EMBL" id="RKN09090.1"/>
    </source>
</evidence>
<proteinExistence type="predicted"/>
<sequence length="193" mass="21448">MICASYETFLAYEAQARNCLEFQPLLIPGQLQTEPYARAVTEQSFLALGPDQVDDLVEVRMQRQKRLCGDSPLVLDAVVTEAALRLQVGGPEVMRAQLRHLRRVFELPNVTFRVIPYTAGARAAITGAFTLFASGENLSDAAAFTEAADNTTAFRDEALVLRRLNRLFKNLSRAALSAQDSCELLERIEKELV</sequence>
<accession>A0A3A9W8A0</accession>
<feature type="domain" description="DUF5753" evidence="1">
    <location>
        <begin position="6"/>
        <end position="187"/>
    </location>
</feature>
<organism evidence="2 5">
    <name type="scientific">Streptomyces radicis</name>
    <dbReference type="NCBI Taxonomy" id="1750517"/>
    <lineage>
        <taxon>Bacteria</taxon>
        <taxon>Bacillati</taxon>
        <taxon>Actinomycetota</taxon>
        <taxon>Actinomycetes</taxon>
        <taxon>Kitasatosporales</taxon>
        <taxon>Streptomycetaceae</taxon>
        <taxon>Streptomyces</taxon>
    </lineage>
</organism>
<dbReference type="Proteomes" id="UP000275024">
    <property type="component" value="Unassembled WGS sequence"/>
</dbReference>
<dbReference type="EMBL" id="RBDX01000009">
    <property type="protein sequence ID" value="RKN09090.1"/>
    <property type="molecule type" value="Genomic_DNA"/>
</dbReference>
<dbReference type="RefSeq" id="WP_120697374.1">
    <property type="nucleotide sequence ID" value="NZ_RBDX01000009.1"/>
</dbReference>
<dbReference type="AlphaFoldDB" id="A0A3A9W8A0"/>
<dbReference type="EMBL" id="RBDY01000009">
    <property type="protein sequence ID" value="RKN22719.1"/>
    <property type="molecule type" value="Genomic_DNA"/>
</dbReference>
<name>A0A3A9W8A0_9ACTN</name>
<evidence type="ECO:0000313" key="5">
    <source>
        <dbReference type="Proteomes" id="UP000275024"/>
    </source>
</evidence>
<gene>
    <name evidence="3" type="ORF">D7318_14260</name>
    <name evidence="2" type="ORF">D7319_14295</name>
</gene>
<evidence type="ECO:0000313" key="3">
    <source>
        <dbReference type="EMBL" id="RKN22719.1"/>
    </source>
</evidence>
<keyword evidence="4" id="KW-1185">Reference proteome</keyword>
<evidence type="ECO:0000313" key="4">
    <source>
        <dbReference type="Proteomes" id="UP000268652"/>
    </source>
</evidence>
<dbReference type="Pfam" id="PF19054">
    <property type="entry name" value="DUF5753"/>
    <property type="match status" value="1"/>
</dbReference>
<evidence type="ECO:0000259" key="1">
    <source>
        <dbReference type="Pfam" id="PF19054"/>
    </source>
</evidence>
<comment type="caution">
    <text evidence="2">The sequence shown here is derived from an EMBL/GenBank/DDBJ whole genome shotgun (WGS) entry which is preliminary data.</text>
</comment>